<protein>
    <submittedName>
        <fullName evidence="1">Uncharacterized protein</fullName>
    </submittedName>
</protein>
<dbReference type="AlphaFoldDB" id="A0A6J5BUT9"/>
<evidence type="ECO:0000313" key="1">
    <source>
        <dbReference type="EMBL" id="CAB3718723.1"/>
    </source>
</evidence>
<proteinExistence type="predicted"/>
<dbReference type="EMBL" id="CADIKB010000027">
    <property type="protein sequence ID" value="CAB3718723.1"/>
    <property type="molecule type" value="Genomic_DNA"/>
</dbReference>
<dbReference type="Proteomes" id="UP000494249">
    <property type="component" value="Unassembled WGS sequence"/>
</dbReference>
<sequence length="71" mass="8248">MRDNGRVSNTLIRFGEHAPQGSRVLAPRRRPEWVQRQSNRLLAIVTIRGSFVLRTVQTLQLLQTQHPFQTL</sequence>
<name>A0A6J5BUT9_9BURK</name>
<accession>A0A6J5BUT9</accession>
<gene>
    <name evidence="1" type="ORF">LMG22037_04584</name>
</gene>
<organism evidence="1 2">
    <name type="scientific">Paraburkholderia phenoliruptrix</name>
    <dbReference type="NCBI Taxonomy" id="252970"/>
    <lineage>
        <taxon>Bacteria</taxon>
        <taxon>Pseudomonadati</taxon>
        <taxon>Pseudomonadota</taxon>
        <taxon>Betaproteobacteria</taxon>
        <taxon>Burkholderiales</taxon>
        <taxon>Burkholderiaceae</taxon>
        <taxon>Paraburkholderia</taxon>
    </lineage>
</organism>
<reference evidence="1 2" key="1">
    <citation type="submission" date="2020-04" db="EMBL/GenBank/DDBJ databases">
        <authorList>
            <person name="De Canck E."/>
        </authorList>
    </citation>
    <scope>NUCLEOTIDE SEQUENCE [LARGE SCALE GENOMIC DNA]</scope>
    <source>
        <strain evidence="1 2">LMG 22037</strain>
    </source>
</reference>
<evidence type="ECO:0000313" key="2">
    <source>
        <dbReference type="Proteomes" id="UP000494249"/>
    </source>
</evidence>